<evidence type="ECO:0000313" key="5">
    <source>
        <dbReference type="EMBL" id="GMS98795.1"/>
    </source>
</evidence>
<accession>A0AAV5TW74</accession>
<dbReference type="Pfam" id="PF00059">
    <property type="entry name" value="Lectin_C"/>
    <property type="match status" value="1"/>
</dbReference>
<dbReference type="InterPro" id="IPR000859">
    <property type="entry name" value="CUB_dom"/>
</dbReference>
<dbReference type="InterPro" id="IPR035914">
    <property type="entry name" value="Sperma_CUB_dom_sf"/>
</dbReference>
<feature type="non-terminal residue" evidence="5">
    <location>
        <position position="1"/>
    </location>
</feature>
<dbReference type="PROSITE" id="PS01180">
    <property type="entry name" value="CUB"/>
    <property type="match status" value="1"/>
</dbReference>
<evidence type="ECO:0008006" key="7">
    <source>
        <dbReference type="Google" id="ProtNLM"/>
    </source>
</evidence>
<evidence type="ECO:0000313" key="6">
    <source>
        <dbReference type="Proteomes" id="UP001432027"/>
    </source>
</evidence>
<dbReference type="CDD" id="cd00037">
    <property type="entry name" value="CLECT"/>
    <property type="match status" value="1"/>
</dbReference>
<keyword evidence="6" id="KW-1185">Reference proteome</keyword>
<name>A0AAV5TW74_9BILA</name>
<comment type="caution">
    <text evidence="2">Lacks conserved residue(s) required for the propagation of feature annotation.</text>
</comment>
<feature type="domain" description="C-type lectin" evidence="4">
    <location>
        <begin position="24"/>
        <end position="161"/>
    </location>
</feature>
<dbReference type="SUPFAM" id="SSF49854">
    <property type="entry name" value="Spermadhesin, CUB domain"/>
    <property type="match status" value="1"/>
</dbReference>
<feature type="domain" description="CUB" evidence="3">
    <location>
        <begin position="172"/>
        <end position="273"/>
    </location>
</feature>
<gene>
    <name evidence="5" type="ORF">PENTCL1PPCAC_20970</name>
</gene>
<evidence type="ECO:0000259" key="4">
    <source>
        <dbReference type="PROSITE" id="PS50041"/>
    </source>
</evidence>
<dbReference type="PANTHER" id="PTHR22991:SF40">
    <property type="entry name" value="PROTEIN CBG13490"/>
    <property type="match status" value="1"/>
</dbReference>
<sequence>VDSSCPTGFELVKDGECRGKIGHYSFFYDEAFDAAVANCSTIQGQIPVIHDDELVKCNMSLTQRLFCIGLVCNTRSKRWEWIDGSALDYKPPSGGYQKGGTISGKGKDGFGWIDGTEWDYTNFFPGFPIDGMGDCLSMDTFGSSGQWMNMDCDSKLAVACVRNQNVSNPDVCSSGPWAEGQIIYTPGYPYDSSVPCDFFFTVEAGKKVEVKVHLLEANNCCDHLLLSDNYLGGNVVANLTGYLTGMTYTTKSSNLMRVSWNPNSGVNVRGAMV</sequence>
<dbReference type="PROSITE" id="PS50041">
    <property type="entry name" value="C_TYPE_LECTIN_2"/>
    <property type="match status" value="1"/>
</dbReference>
<dbReference type="PROSITE" id="PS00615">
    <property type="entry name" value="C_TYPE_LECTIN_1"/>
    <property type="match status" value="1"/>
</dbReference>
<dbReference type="InterPro" id="IPR016186">
    <property type="entry name" value="C-type_lectin-like/link_sf"/>
</dbReference>
<reference evidence="5" key="1">
    <citation type="submission" date="2023-10" db="EMBL/GenBank/DDBJ databases">
        <title>Genome assembly of Pristionchus species.</title>
        <authorList>
            <person name="Yoshida K."/>
            <person name="Sommer R.J."/>
        </authorList>
    </citation>
    <scope>NUCLEOTIDE SEQUENCE</scope>
    <source>
        <strain evidence="5">RS0144</strain>
    </source>
</reference>
<proteinExistence type="predicted"/>
<organism evidence="5 6">
    <name type="scientific">Pristionchus entomophagus</name>
    <dbReference type="NCBI Taxonomy" id="358040"/>
    <lineage>
        <taxon>Eukaryota</taxon>
        <taxon>Metazoa</taxon>
        <taxon>Ecdysozoa</taxon>
        <taxon>Nematoda</taxon>
        <taxon>Chromadorea</taxon>
        <taxon>Rhabditida</taxon>
        <taxon>Rhabditina</taxon>
        <taxon>Diplogasteromorpha</taxon>
        <taxon>Diplogasteroidea</taxon>
        <taxon>Neodiplogasteridae</taxon>
        <taxon>Pristionchus</taxon>
    </lineage>
</organism>
<evidence type="ECO:0000256" key="2">
    <source>
        <dbReference type="PROSITE-ProRule" id="PRU00059"/>
    </source>
</evidence>
<evidence type="ECO:0000259" key="3">
    <source>
        <dbReference type="PROSITE" id="PS01180"/>
    </source>
</evidence>
<dbReference type="InterPro" id="IPR018378">
    <property type="entry name" value="C-type_lectin_CS"/>
</dbReference>
<dbReference type="AlphaFoldDB" id="A0AAV5TW74"/>
<dbReference type="InterPro" id="IPR001304">
    <property type="entry name" value="C-type_lectin-like"/>
</dbReference>
<evidence type="ECO:0000256" key="1">
    <source>
        <dbReference type="ARBA" id="ARBA00023157"/>
    </source>
</evidence>
<feature type="non-terminal residue" evidence="5">
    <location>
        <position position="273"/>
    </location>
</feature>
<comment type="caution">
    <text evidence="5">The sequence shown here is derived from an EMBL/GenBank/DDBJ whole genome shotgun (WGS) entry which is preliminary data.</text>
</comment>
<dbReference type="InterPro" id="IPR050976">
    <property type="entry name" value="Snaclec"/>
</dbReference>
<dbReference type="SMART" id="SM00034">
    <property type="entry name" value="CLECT"/>
    <property type="match status" value="1"/>
</dbReference>
<protein>
    <recommendedName>
        <fullName evidence="7">CUB domain-containing protein</fullName>
    </recommendedName>
</protein>
<dbReference type="Gene3D" id="3.10.100.10">
    <property type="entry name" value="Mannose-Binding Protein A, subunit A"/>
    <property type="match status" value="2"/>
</dbReference>
<keyword evidence="1" id="KW-1015">Disulfide bond</keyword>
<dbReference type="SUPFAM" id="SSF56436">
    <property type="entry name" value="C-type lectin-like"/>
    <property type="match status" value="2"/>
</dbReference>
<dbReference type="PANTHER" id="PTHR22991">
    <property type="entry name" value="PROTEIN CBG13490"/>
    <property type="match status" value="1"/>
</dbReference>
<dbReference type="EMBL" id="BTSX01000005">
    <property type="protein sequence ID" value="GMS98795.1"/>
    <property type="molecule type" value="Genomic_DNA"/>
</dbReference>
<dbReference type="InterPro" id="IPR016187">
    <property type="entry name" value="CTDL_fold"/>
</dbReference>
<dbReference type="Proteomes" id="UP001432027">
    <property type="component" value="Unassembled WGS sequence"/>
</dbReference>